<dbReference type="Proteomes" id="UP001148299">
    <property type="component" value="Unassembled WGS sequence"/>
</dbReference>
<dbReference type="SUPFAM" id="SSF53474">
    <property type="entry name" value="alpha/beta-Hydrolases"/>
    <property type="match status" value="1"/>
</dbReference>
<evidence type="ECO:0000259" key="1">
    <source>
        <dbReference type="Pfam" id="PF00135"/>
    </source>
</evidence>
<reference evidence="2" key="2">
    <citation type="journal article" date="2023" name="IMA Fungus">
        <title>Comparative genomic study of the Penicillium genus elucidates a diverse pangenome and 15 lateral gene transfer events.</title>
        <authorList>
            <person name="Petersen C."/>
            <person name="Sorensen T."/>
            <person name="Nielsen M.R."/>
            <person name="Sondergaard T.E."/>
            <person name="Sorensen J.L."/>
            <person name="Fitzpatrick D.A."/>
            <person name="Frisvad J.C."/>
            <person name="Nielsen K.L."/>
        </authorList>
    </citation>
    <scope>NUCLEOTIDE SEQUENCE</scope>
    <source>
        <strain evidence="2">IBT 35675</strain>
    </source>
</reference>
<keyword evidence="3" id="KW-1185">Reference proteome</keyword>
<sequence length="139" mass="14987">MLDQFAVLQWVYNVIQDFGEDPEQIAIAGQSGWTGAVLHQANSPLIKGLLKCAIGEWESRTVSVPRIAMCPMLITGNHADVLATEAATPGKSSPALRWMSSVFCAAKQVPVLRTHASMRGMSSDCILAKSSTAERPTFL</sequence>
<protein>
    <submittedName>
        <fullName evidence="2">Carboxylesterase</fullName>
    </submittedName>
</protein>
<gene>
    <name evidence="2" type="ORF">N7541_009459</name>
</gene>
<dbReference type="InterPro" id="IPR029058">
    <property type="entry name" value="AB_hydrolase_fold"/>
</dbReference>
<dbReference type="Pfam" id="PF00135">
    <property type="entry name" value="COesterase"/>
    <property type="match status" value="1"/>
</dbReference>
<dbReference type="GO" id="GO:0017000">
    <property type="term" value="P:antibiotic biosynthetic process"/>
    <property type="evidence" value="ECO:0007669"/>
    <property type="project" value="UniProtKB-ARBA"/>
</dbReference>
<dbReference type="EMBL" id="JAPZBR010000008">
    <property type="protein sequence ID" value="KAJ5340335.1"/>
    <property type="molecule type" value="Genomic_DNA"/>
</dbReference>
<accession>A0A9W9QLU8</accession>
<organism evidence="2 3">
    <name type="scientific">Penicillium brevicompactum</name>
    <dbReference type="NCBI Taxonomy" id="5074"/>
    <lineage>
        <taxon>Eukaryota</taxon>
        <taxon>Fungi</taxon>
        <taxon>Dikarya</taxon>
        <taxon>Ascomycota</taxon>
        <taxon>Pezizomycotina</taxon>
        <taxon>Eurotiomycetes</taxon>
        <taxon>Eurotiomycetidae</taxon>
        <taxon>Eurotiales</taxon>
        <taxon>Aspergillaceae</taxon>
        <taxon>Penicillium</taxon>
    </lineage>
</organism>
<feature type="domain" description="Carboxylesterase type B" evidence="1">
    <location>
        <begin position="1"/>
        <end position="54"/>
    </location>
</feature>
<dbReference type="AlphaFoldDB" id="A0A9W9QLU8"/>
<dbReference type="Gene3D" id="3.40.50.1820">
    <property type="entry name" value="alpha/beta hydrolase"/>
    <property type="match status" value="1"/>
</dbReference>
<comment type="caution">
    <text evidence="2">The sequence shown here is derived from an EMBL/GenBank/DDBJ whole genome shotgun (WGS) entry which is preliminary data.</text>
</comment>
<dbReference type="GO" id="GO:0072330">
    <property type="term" value="P:monocarboxylic acid biosynthetic process"/>
    <property type="evidence" value="ECO:0007669"/>
    <property type="project" value="UniProtKB-ARBA"/>
</dbReference>
<evidence type="ECO:0000313" key="2">
    <source>
        <dbReference type="EMBL" id="KAJ5340335.1"/>
    </source>
</evidence>
<evidence type="ECO:0000313" key="3">
    <source>
        <dbReference type="Proteomes" id="UP001148299"/>
    </source>
</evidence>
<name>A0A9W9QLU8_PENBR</name>
<proteinExistence type="predicted"/>
<reference evidence="2" key="1">
    <citation type="submission" date="2022-12" db="EMBL/GenBank/DDBJ databases">
        <authorList>
            <person name="Petersen C."/>
        </authorList>
    </citation>
    <scope>NUCLEOTIDE SEQUENCE</scope>
    <source>
        <strain evidence="2">IBT 35675</strain>
    </source>
</reference>
<dbReference type="InterPro" id="IPR002018">
    <property type="entry name" value="CarbesteraseB"/>
</dbReference>